<dbReference type="Proteomes" id="UP000004226">
    <property type="component" value="Unassembled WGS sequence"/>
</dbReference>
<sequence length="39" mass="4685">MEGLRELLESKYLGMGTYFSEAFDIFTKILVKEKNWFFC</sequence>
<dbReference type="EMBL" id="ADAD01000126">
    <property type="protein sequence ID" value="EEY34823.1"/>
    <property type="molecule type" value="Genomic_DNA"/>
</dbReference>
<organism evidence="1 2">
    <name type="scientific">Pseudoleptotrichia goodfellowii F0264</name>
    <dbReference type="NCBI Taxonomy" id="596323"/>
    <lineage>
        <taxon>Bacteria</taxon>
        <taxon>Fusobacteriati</taxon>
        <taxon>Fusobacteriota</taxon>
        <taxon>Fusobacteriia</taxon>
        <taxon>Fusobacteriales</taxon>
        <taxon>Leptotrichiaceae</taxon>
        <taxon>Pseudoleptotrichia</taxon>
    </lineage>
</organism>
<proteinExistence type="predicted"/>
<accession>D0GM79</accession>
<name>D0GM79_9FUSO</name>
<protein>
    <submittedName>
        <fullName evidence="1">Uncharacterized protein</fullName>
    </submittedName>
</protein>
<dbReference type="AlphaFoldDB" id="D0GM79"/>
<reference evidence="1 2" key="1">
    <citation type="submission" date="2009-10" db="EMBL/GenBank/DDBJ databases">
        <authorList>
            <person name="Harkins D.M."/>
            <person name="Madupu R."/>
            <person name="Durkin A.S."/>
            <person name="Torralba M."/>
            <person name="Methe B."/>
            <person name="Sutton G.G."/>
            <person name="Strausberg R.L."/>
            <person name="Nelson K.E."/>
        </authorList>
    </citation>
    <scope>NUCLEOTIDE SEQUENCE [LARGE SCALE GENOMIC DNA]</scope>
    <source>
        <strain evidence="1 2">F0264</strain>
    </source>
</reference>
<evidence type="ECO:0000313" key="1">
    <source>
        <dbReference type="EMBL" id="EEY34823.1"/>
    </source>
</evidence>
<keyword evidence="2" id="KW-1185">Reference proteome</keyword>
<evidence type="ECO:0000313" key="2">
    <source>
        <dbReference type="Proteomes" id="UP000004226"/>
    </source>
</evidence>
<comment type="caution">
    <text evidence="1">The sequence shown here is derived from an EMBL/GenBank/DDBJ whole genome shotgun (WGS) entry which is preliminary data.</text>
</comment>
<gene>
    <name evidence="1" type="ORF">HMPREF0554_2325</name>
</gene>